<keyword evidence="2" id="KW-0472">Membrane</keyword>
<evidence type="ECO:0000313" key="3">
    <source>
        <dbReference type="EMBL" id="KAG9243475.1"/>
    </source>
</evidence>
<feature type="transmembrane region" description="Helical" evidence="2">
    <location>
        <begin position="24"/>
        <end position="47"/>
    </location>
</feature>
<keyword evidence="4" id="KW-1185">Reference proteome</keyword>
<name>A0A9P7Z155_9HELO</name>
<protein>
    <submittedName>
        <fullName evidence="3">Uncharacterized protein</fullName>
    </submittedName>
</protein>
<organism evidence="3 4">
    <name type="scientific">Calycina marina</name>
    <dbReference type="NCBI Taxonomy" id="1763456"/>
    <lineage>
        <taxon>Eukaryota</taxon>
        <taxon>Fungi</taxon>
        <taxon>Dikarya</taxon>
        <taxon>Ascomycota</taxon>
        <taxon>Pezizomycotina</taxon>
        <taxon>Leotiomycetes</taxon>
        <taxon>Helotiales</taxon>
        <taxon>Pezizellaceae</taxon>
        <taxon>Calycina</taxon>
    </lineage>
</organism>
<feature type="compositionally biased region" description="Polar residues" evidence="1">
    <location>
        <begin position="158"/>
        <end position="173"/>
    </location>
</feature>
<accession>A0A9P7Z155</accession>
<comment type="caution">
    <text evidence="3">The sequence shown here is derived from an EMBL/GenBank/DDBJ whole genome shotgun (WGS) entry which is preliminary data.</text>
</comment>
<evidence type="ECO:0000256" key="1">
    <source>
        <dbReference type="SAM" id="MobiDB-lite"/>
    </source>
</evidence>
<evidence type="ECO:0000313" key="4">
    <source>
        <dbReference type="Proteomes" id="UP000887226"/>
    </source>
</evidence>
<feature type="region of interest" description="Disordered" evidence="1">
    <location>
        <begin position="154"/>
        <end position="173"/>
    </location>
</feature>
<reference evidence="3" key="1">
    <citation type="journal article" date="2021" name="IMA Fungus">
        <title>Genomic characterization of three marine fungi, including Emericellopsis atlantica sp. nov. with signatures of a generalist lifestyle and marine biomass degradation.</title>
        <authorList>
            <person name="Hagestad O.C."/>
            <person name="Hou L."/>
            <person name="Andersen J.H."/>
            <person name="Hansen E.H."/>
            <person name="Altermark B."/>
            <person name="Li C."/>
            <person name="Kuhnert E."/>
            <person name="Cox R.J."/>
            <person name="Crous P.W."/>
            <person name="Spatafora J.W."/>
            <person name="Lail K."/>
            <person name="Amirebrahimi M."/>
            <person name="Lipzen A."/>
            <person name="Pangilinan J."/>
            <person name="Andreopoulos W."/>
            <person name="Hayes R.D."/>
            <person name="Ng V."/>
            <person name="Grigoriev I.V."/>
            <person name="Jackson S.A."/>
            <person name="Sutton T.D.S."/>
            <person name="Dobson A.D.W."/>
            <person name="Rama T."/>
        </authorList>
    </citation>
    <scope>NUCLEOTIDE SEQUENCE</scope>
    <source>
        <strain evidence="3">TRa3180A</strain>
    </source>
</reference>
<proteinExistence type="predicted"/>
<dbReference type="Proteomes" id="UP000887226">
    <property type="component" value="Unassembled WGS sequence"/>
</dbReference>
<keyword evidence="2" id="KW-1133">Transmembrane helix</keyword>
<dbReference type="EMBL" id="MU253974">
    <property type="protein sequence ID" value="KAG9243475.1"/>
    <property type="molecule type" value="Genomic_DNA"/>
</dbReference>
<keyword evidence="2" id="KW-0812">Transmembrane</keyword>
<evidence type="ECO:0000256" key="2">
    <source>
        <dbReference type="SAM" id="Phobius"/>
    </source>
</evidence>
<dbReference type="AlphaFoldDB" id="A0A9P7Z155"/>
<gene>
    <name evidence="3" type="ORF">BJ878DRAFT_116229</name>
</gene>
<sequence length="173" mass="18969">MQASLLWPAIFIHHWLYLSCNANFAAVLLFTASTLCPTLLCYVAGHVAKNGKMAYRTPLLPYSLPKPLSLSLSFILSLLRSSSRPCILDLSRIGRPDPTLLPLLPGGGPSSSISTMISSSSCRLLFLSRRSDTIELPTPYAMIGALGSDRSRRRQPWELSTDSGSRTMVSSRR</sequence>